<evidence type="ECO:0000313" key="1">
    <source>
        <dbReference type="EMBL" id="KAK2954372.1"/>
    </source>
</evidence>
<accession>A0ABQ9XST1</accession>
<dbReference type="SUPFAM" id="SSF51126">
    <property type="entry name" value="Pectin lyase-like"/>
    <property type="match status" value="1"/>
</dbReference>
<dbReference type="EMBL" id="JARBJD010000079">
    <property type="protein sequence ID" value="KAK2954372.1"/>
    <property type="molecule type" value="Genomic_DNA"/>
</dbReference>
<name>A0ABQ9XST1_9EUKA</name>
<protein>
    <submittedName>
        <fullName evidence="1">Uncharacterized protein</fullName>
    </submittedName>
</protein>
<dbReference type="Proteomes" id="UP001281761">
    <property type="component" value="Unassembled WGS sequence"/>
</dbReference>
<organism evidence="1 2">
    <name type="scientific">Blattamonas nauphoetae</name>
    <dbReference type="NCBI Taxonomy" id="2049346"/>
    <lineage>
        <taxon>Eukaryota</taxon>
        <taxon>Metamonada</taxon>
        <taxon>Preaxostyla</taxon>
        <taxon>Oxymonadida</taxon>
        <taxon>Blattamonas</taxon>
    </lineage>
</organism>
<gene>
    <name evidence="1" type="ORF">BLNAU_10704</name>
</gene>
<comment type="caution">
    <text evidence="1">The sequence shown here is derived from an EMBL/GenBank/DDBJ whole genome shotgun (WGS) entry which is preliminary data.</text>
</comment>
<dbReference type="InterPro" id="IPR011050">
    <property type="entry name" value="Pectin_lyase_fold/virulence"/>
</dbReference>
<keyword evidence="2" id="KW-1185">Reference proteome</keyword>
<reference evidence="1 2" key="1">
    <citation type="journal article" date="2022" name="bioRxiv">
        <title>Genomics of Preaxostyla Flagellates Illuminates Evolutionary Transitions and the Path Towards Mitochondrial Loss.</title>
        <authorList>
            <person name="Novak L.V.F."/>
            <person name="Treitli S.C."/>
            <person name="Pyrih J."/>
            <person name="Halakuc P."/>
            <person name="Pipaliya S.V."/>
            <person name="Vacek V."/>
            <person name="Brzon O."/>
            <person name="Soukal P."/>
            <person name="Eme L."/>
            <person name="Dacks J.B."/>
            <person name="Karnkowska A."/>
            <person name="Elias M."/>
            <person name="Hampl V."/>
        </authorList>
    </citation>
    <scope>NUCLEOTIDE SEQUENCE [LARGE SCALE GENOMIC DNA]</scope>
    <source>
        <strain evidence="1">NAU3</strain>
        <tissue evidence="1">Gut</tissue>
    </source>
</reference>
<sequence length="424" mass="45533">MNTTSHPSDLIVEDTERMKLTQRVTSSCVFLSTNHLYGTACVDMNANVMGSLLSLNTSFSSCLTDTPTHLSKHYTTQQPLLTPSFIKLCTFKACISTSDGGAICLDRFGSLRIEECSFKTCKSTGSGMGGGALFFNASTGATFIATSSSFVGCHAQVGGSIDLYRTLSSTLLNCVFIDSDSKSYGGCVYSMYWDALSTSSSITNCLVENCRTTNTDPNIPYSGGALYFVQAFSIQLNFINFRGNKAGVNPGNDIMFTGTIPLITSETIVGCSSTSDSPRMRVYEETEGTNNHLPNPTTTASLVSCVATAIDSDTAEFALKMSETITGTVLVLIDNTGGSRYPTSAQAPNIGRVLSFSFDNTDESSCRVSRGESGLVQEPLTSYSATHRRLLEASFSQPIVFWTNARRMLFSLFLDLGSHLASSL</sequence>
<evidence type="ECO:0000313" key="2">
    <source>
        <dbReference type="Proteomes" id="UP001281761"/>
    </source>
</evidence>
<proteinExistence type="predicted"/>